<comment type="caution">
    <text evidence="2">The sequence shown here is derived from an EMBL/GenBank/DDBJ whole genome shotgun (WGS) entry which is preliminary data.</text>
</comment>
<feature type="signal peptide" evidence="1">
    <location>
        <begin position="1"/>
        <end position="27"/>
    </location>
</feature>
<protein>
    <submittedName>
        <fullName evidence="2">Uncharacterized protein</fullName>
    </submittedName>
</protein>
<reference evidence="2" key="1">
    <citation type="journal article" date="2014" name="Int. J. Syst. Evol. Microbiol.">
        <title>Complete genome sequence of Corynebacterium casei LMG S-19264T (=DSM 44701T), isolated from a smear-ripened cheese.</title>
        <authorList>
            <consortium name="US DOE Joint Genome Institute (JGI-PGF)"/>
            <person name="Walter F."/>
            <person name="Albersmeier A."/>
            <person name="Kalinowski J."/>
            <person name="Ruckert C."/>
        </authorList>
    </citation>
    <scope>NUCLEOTIDE SEQUENCE</scope>
    <source>
        <strain evidence="2">VKM B-1513</strain>
    </source>
</reference>
<evidence type="ECO:0000256" key="1">
    <source>
        <dbReference type="SAM" id="SignalP"/>
    </source>
</evidence>
<organism evidence="2 3">
    <name type="scientific">Maricaulis virginensis</name>
    <dbReference type="NCBI Taxonomy" id="144022"/>
    <lineage>
        <taxon>Bacteria</taxon>
        <taxon>Pseudomonadati</taxon>
        <taxon>Pseudomonadota</taxon>
        <taxon>Alphaproteobacteria</taxon>
        <taxon>Maricaulales</taxon>
        <taxon>Maricaulaceae</taxon>
        <taxon>Maricaulis</taxon>
    </lineage>
</organism>
<evidence type="ECO:0000313" key="3">
    <source>
        <dbReference type="Proteomes" id="UP001143486"/>
    </source>
</evidence>
<name>A0A9W6IL74_9PROT</name>
<reference evidence="2" key="2">
    <citation type="submission" date="2023-01" db="EMBL/GenBank/DDBJ databases">
        <authorList>
            <person name="Sun Q."/>
            <person name="Evtushenko L."/>
        </authorList>
    </citation>
    <scope>NUCLEOTIDE SEQUENCE</scope>
    <source>
        <strain evidence="2">VKM B-1513</strain>
    </source>
</reference>
<dbReference type="RefSeq" id="WP_271185987.1">
    <property type="nucleotide sequence ID" value="NZ_BSFE01000002.1"/>
</dbReference>
<sequence>MRFSNRLASLAIALAAAASLSATPALARQTDPATQDLHDALDVAVVTGLDSVVDLVRISLDAGADPLAPVDARGRQDSYAYLVALAEDAAEREAQGLIAGGDWRAAAYRAFALMETRAAPASWAIYYLDAAVTRPGEDIAFSRESGGLRGTRDRMAVIAHAMASPAEPDASGFVRYDWAEAYEAMLAENG</sequence>
<keyword evidence="3" id="KW-1185">Reference proteome</keyword>
<gene>
    <name evidence="2" type="ORF">GCM10017621_11150</name>
</gene>
<dbReference type="EMBL" id="BSFE01000002">
    <property type="protein sequence ID" value="GLK51607.1"/>
    <property type="molecule type" value="Genomic_DNA"/>
</dbReference>
<keyword evidence="1" id="KW-0732">Signal</keyword>
<proteinExistence type="predicted"/>
<accession>A0A9W6IL74</accession>
<dbReference type="Proteomes" id="UP001143486">
    <property type="component" value="Unassembled WGS sequence"/>
</dbReference>
<feature type="chain" id="PRO_5040858466" evidence="1">
    <location>
        <begin position="28"/>
        <end position="190"/>
    </location>
</feature>
<dbReference type="AlphaFoldDB" id="A0A9W6IL74"/>
<evidence type="ECO:0000313" key="2">
    <source>
        <dbReference type="EMBL" id="GLK51607.1"/>
    </source>
</evidence>